<feature type="region of interest" description="Disordered" evidence="7">
    <location>
        <begin position="645"/>
        <end position="869"/>
    </location>
</feature>
<feature type="compositionally biased region" description="Polar residues" evidence="7">
    <location>
        <begin position="1"/>
        <end position="11"/>
    </location>
</feature>
<evidence type="ECO:0000256" key="7">
    <source>
        <dbReference type="SAM" id="MobiDB-lite"/>
    </source>
</evidence>
<dbReference type="Proteomes" id="UP001302745">
    <property type="component" value="Unassembled WGS sequence"/>
</dbReference>
<keyword evidence="4" id="KW-0863">Zinc-finger</keyword>
<feature type="compositionally biased region" description="Basic and acidic residues" evidence="7">
    <location>
        <begin position="648"/>
        <end position="659"/>
    </location>
</feature>
<reference evidence="9" key="2">
    <citation type="submission" date="2023-05" db="EMBL/GenBank/DDBJ databases">
        <authorList>
            <consortium name="Lawrence Berkeley National Laboratory"/>
            <person name="Steindorff A."/>
            <person name="Hensen N."/>
            <person name="Bonometti L."/>
            <person name="Westerberg I."/>
            <person name="Brannstrom I.O."/>
            <person name="Guillou S."/>
            <person name="Cros-Aarteil S."/>
            <person name="Calhoun S."/>
            <person name="Haridas S."/>
            <person name="Kuo A."/>
            <person name="Mondo S."/>
            <person name="Pangilinan J."/>
            <person name="Riley R."/>
            <person name="Labutti K."/>
            <person name="Andreopoulos B."/>
            <person name="Lipzen A."/>
            <person name="Chen C."/>
            <person name="Yanf M."/>
            <person name="Daum C."/>
            <person name="Ng V."/>
            <person name="Clum A."/>
            <person name="Ohm R."/>
            <person name="Martin F."/>
            <person name="Silar P."/>
            <person name="Natvig D."/>
            <person name="Lalanne C."/>
            <person name="Gautier V."/>
            <person name="Ament-Velasquez S.L."/>
            <person name="Kruys A."/>
            <person name="Hutchinson M.I."/>
            <person name="Powell A.J."/>
            <person name="Barry K."/>
            <person name="Miller A.N."/>
            <person name="Grigoriev I.V."/>
            <person name="Debuchy R."/>
            <person name="Gladieux P."/>
            <person name="Thoren M.H."/>
            <person name="Johannesson H."/>
        </authorList>
    </citation>
    <scope>NUCLEOTIDE SEQUENCE</scope>
    <source>
        <strain evidence="9">CBS 538.74</strain>
    </source>
</reference>
<dbReference type="Pfam" id="PF01485">
    <property type="entry name" value="IBR"/>
    <property type="match status" value="1"/>
</dbReference>
<feature type="compositionally biased region" description="Basic and acidic residues" evidence="7">
    <location>
        <begin position="277"/>
        <end position="286"/>
    </location>
</feature>
<dbReference type="GO" id="GO:0008270">
    <property type="term" value="F:zinc ion binding"/>
    <property type="evidence" value="ECO:0007669"/>
    <property type="project" value="UniProtKB-KW"/>
</dbReference>
<feature type="compositionally biased region" description="Pro residues" evidence="7">
    <location>
        <begin position="701"/>
        <end position="716"/>
    </location>
</feature>
<dbReference type="EMBL" id="MU856866">
    <property type="protein sequence ID" value="KAK4156522.1"/>
    <property type="molecule type" value="Genomic_DNA"/>
</dbReference>
<evidence type="ECO:0000256" key="5">
    <source>
        <dbReference type="ARBA" id="ARBA00022786"/>
    </source>
</evidence>
<evidence type="ECO:0000313" key="9">
    <source>
        <dbReference type="EMBL" id="KAK4156522.1"/>
    </source>
</evidence>
<accession>A0AAN6VSM8</accession>
<feature type="region of interest" description="Disordered" evidence="7">
    <location>
        <begin position="1"/>
        <end position="327"/>
    </location>
</feature>
<sequence length="1106" mass="123018">MADVEQQQGGPSTARRKKHAGKSKAQPSNDWPRSGEPRSRASPRPKSQGDIDIDLVESSDDAKASPRKQQQQQQQQQRRRRRPQHPSATASDSASDATAPAKAPLRSPKGRSKSMRVPNASVPVLDTAPAHRRPTCTIEESDDDDDENAAPSGPSRPVSRQTIARREISPRSAHRYRSTPESRRSPRTSVSDSENDTDATSDSEEQVIHPRGKHLPAVPMAPAVPSAPPTPAIHNSLQERLSRRPEMVYEDEDEDGISRYAPSVARHRSLSRPASSRQDHYRRPRDITVSGPPSLDETRRRSRSRSKSARPSRRHYESDVYVPSRPASSFNKRAHATSAYSLSSSAKRSTFFSGDYATPAVRPSHLEKPAERTTVCVLCRDDTVPVSRTAKLKCCHRMCHSCLHNLFKLSLSDPQEYMPPRCCTTDNISIEAVDKLFDSNFKREWSQKYREHTGRNRILCPSRRCGELLKPEDMRREGARWQGRCSRCRTKVCGSCGGRWHIQPECPRDDEAAQFPEPAKREPLQRCYRCKTTVEVKDGRSHTLCRCGADCCSVCGGKWKTCECSVAKYDPFEADDAMNSRLNPFAARAPSPRDFQSDFAPRAAVAAARPRPSSYEEDAHIRRLHDRHDDHLARRMHSIDAFGHHSGSHADFDQRRGEDYDAFDDEPREPRDRRRRAEPRDYGAPFVDDDYHRRAATVVAPSPPQAHAPAAPPPPRSAFEPPSRPGFDRSASGFDYGSASHRNRGMRYTSPDRYDGYMTENYTPERRRPRSPDPWPPFSQEQRPRSRDRRHTFPSESRPTSPEAWQPPTRYPSPERAMPGPEERRRAPSPDQRRRALSPDRRRASSLERRLAGRFKKESRQNPTAPTVPVGAVGLAGAVGPLGSAGALGPISPARAPPTVSRAATHIGTSMPMAPPPPPAPHGASPATPSLRRHHTMDEDVYAPSGMHPPGMHPGNMHPGNMHPPGMHPGGMPPPADWFGPPLPHGPPMPHGHPHGHPHAHPMPGMGMGMMHLGHPGGGGMHDDMSSNNNNMMDMNINSGSHRAPNVRRRPPQGAHREHSKYDVPRSSVLAGLGGMGRGMHRVTEWVNYIEPGLPDGDFAPTVIQQ</sequence>
<reference evidence="9" key="1">
    <citation type="journal article" date="2023" name="Mol. Phylogenet. Evol.">
        <title>Genome-scale phylogeny and comparative genomics of the fungal order Sordariales.</title>
        <authorList>
            <person name="Hensen N."/>
            <person name="Bonometti L."/>
            <person name="Westerberg I."/>
            <person name="Brannstrom I.O."/>
            <person name="Guillou S."/>
            <person name="Cros-Aarteil S."/>
            <person name="Calhoun S."/>
            <person name="Haridas S."/>
            <person name="Kuo A."/>
            <person name="Mondo S."/>
            <person name="Pangilinan J."/>
            <person name="Riley R."/>
            <person name="LaButti K."/>
            <person name="Andreopoulos B."/>
            <person name="Lipzen A."/>
            <person name="Chen C."/>
            <person name="Yan M."/>
            <person name="Daum C."/>
            <person name="Ng V."/>
            <person name="Clum A."/>
            <person name="Steindorff A."/>
            <person name="Ohm R.A."/>
            <person name="Martin F."/>
            <person name="Silar P."/>
            <person name="Natvig D.O."/>
            <person name="Lalanne C."/>
            <person name="Gautier V."/>
            <person name="Ament-Velasquez S.L."/>
            <person name="Kruys A."/>
            <person name="Hutchinson M.I."/>
            <person name="Powell A.J."/>
            <person name="Barry K."/>
            <person name="Miller A.N."/>
            <person name="Grigoriev I.V."/>
            <person name="Debuchy R."/>
            <person name="Gladieux P."/>
            <person name="Hiltunen Thoren M."/>
            <person name="Johannesson H."/>
        </authorList>
    </citation>
    <scope>NUCLEOTIDE SEQUENCE</scope>
    <source>
        <strain evidence="9">CBS 538.74</strain>
    </source>
</reference>
<evidence type="ECO:0000256" key="4">
    <source>
        <dbReference type="ARBA" id="ARBA00022771"/>
    </source>
</evidence>
<comment type="caution">
    <text evidence="9">The sequence shown here is derived from an EMBL/GenBank/DDBJ whole genome shotgun (WGS) entry which is preliminary data.</text>
</comment>
<feature type="domain" description="RING-type" evidence="8">
    <location>
        <begin position="372"/>
        <end position="573"/>
    </location>
</feature>
<evidence type="ECO:0000256" key="1">
    <source>
        <dbReference type="ARBA" id="ARBA00022679"/>
    </source>
</evidence>
<feature type="region of interest" description="Disordered" evidence="7">
    <location>
        <begin position="601"/>
        <end position="622"/>
    </location>
</feature>
<dbReference type="AlphaFoldDB" id="A0AAN6VSM8"/>
<dbReference type="PROSITE" id="PS00518">
    <property type="entry name" value="ZF_RING_1"/>
    <property type="match status" value="1"/>
</dbReference>
<evidence type="ECO:0000313" key="10">
    <source>
        <dbReference type="Proteomes" id="UP001302745"/>
    </source>
</evidence>
<evidence type="ECO:0000259" key="8">
    <source>
        <dbReference type="PROSITE" id="PS51873"/>
    </source>
</evidence>
<dbReference type="GO" id="GO:0016740">
    <property type="term" value="F:transferase activity"/>
    <property type="evidence" value="ECO:0007669"/>
    <property type="project" value="UniProtKB-KW"/>
</dbReference>
<feature type="compositionally biased region" description="Basic residues" evidence="7">
    <location>
        <begin position="300"/>
        <end position="313"/>
    </location>
</feature>
<keyword evidence="6" id="KW-0862">Zinc</keyword>
<protein>
    <submittedName>
        <fullName evidence="9">E3 ubiquitin-protein ligase ARI4</fullName>
    </submittedName>
</protein>
<dbReference type="InterPro" id="IPR017907">
    <property type="entry name" value="Znf_RING_CS"/>
</dbReference>
<keyword evidence="10" id="KW-1185">Reference proteome</keyword>
<gene>
    <name evidence="9" type="ORF">C8A00DRAFT_12546</name>
</gene>
<evidence type="ECO:0000256" key="3">
    <source>
        <dbReference type="ARBA" id="ARBA00022737"/>
    </source>
</evidence>
<evidence type="ECO:0000256" key="6">
    <source>
        <dbReference type="ARBA" id="ARBA00022833"/>
    </source>
</evidence>
<feature type="compositionally biased region" description="Basic and acidic residues" evidence="7">
    <location>
        <begin position="821"/>
        <end position="860"/>
    </location>
</feature>
<feature type="compositionally biased region" description="Acidic residues" evidence="7">
    <location>
        <begin position="193"/>
        <end position="205"/>
    </location>
</feature>
<dbReference type="Gene3D" id="1.20.120.1750">
    <property type="match status" value="1"/>
</dbReference>
<feature type="compositionally biased region" description="Acidic residues" evidence="7">
    <location>
        <begin position="139"/>
        <end position="148"/>
    </location>
</feature>
<dbReference type="InterPro" id="IPR002867">
    <property type="entry name" value="IBR_dom"/>
</dbReference>
<organism evidence="9 10">
    <name type="scientific">Chaetomidium leptoderma</name>
    <dbReference type="NCBI Taxonomy" id="669021"/>
    <lineage>
        <taxon>Eukaryota</taxon>
        <taxon>Fungi</taxon>
        <taxon>Dikarya</taxon>
        <taxon>Ascomycota</taxon>
        <taxon>Pezizomycotina</taxon>
        <taxon>Sordariomycetes</taxon>
        <taxon>Sordariomycetidae</taxon>
        <taxon>Sordariales</taxon>
        <taxon>Chaetomiaceae</taxon>
        <taxon>Chaetomidium</taxon>
    </lineage>
</organism>
<evidence type="ECO:0000256" key="2">
    <source>
        <dbReference type="ARBA" id="ARBA00022723"/>
    </source>
</evidence>
<feature type="region of interest" description="Disordered" evidence="7">
    <location>
        <begin position="1040"/>
        <end position="1063"/>
    </location>
</feature>
<name>A0AAN6VSM8_9PEZI</name>
<dbReference type="InterPro" id="IPR044066">
    <property type="entry name" value="TRIAD_supradom"/>
</dbReference>
<dbReference type="SUPFAM" id="SSF57850">
    <property type="entry name" value="RING/U-box"/>
    <property type="match status" value="1"/>
</dbReference>
<keyword evidence="1" id="KW-0808">Transferase</keyword>
<keyword evidence="2" id="KW-0479">Metal-binding</keyword>
<dbReference type="CDD" id="cd20335">
    <property type="entry name" value="BRcat_RBR"/>
    <property type="match status" value="1"/>
</dbReference>
<dbReference type="PROSITE" id="PS51873">
    <property type="entry name" value="TRIAD"/>
    <property type="match status" value="1"/>
</dbReference>
<keyword evidence="5" id="KW-0833">Ubl conjugation pathway</keyword>
<feature type="compositionally biased region" description="Low complexity" evidence="7">
    <location>
        <begin position="86"/>
        <end position="101"/>
    </location>
</feature>
<feature type="compositionally biased region" description="Low complexity" evidence="7">
    <location>
        <begin position="601"/>
        <end position="612"/>
    </location>
</feature>
<keyword evidence="3" id="KW-0677">Repeat</keyword>
<proteinExistence type="predicted"/>